<reference evidence="4" key="2">
    <citation type="submission" date="2019-07" db="EMBL/GenBank/DDBJ databases">
        <authorList>
            <person name="Yang Y."/>
            <person name="Bocs S."/>
            <person name="Baudouin L."/>
        </authorList>
    </citation>
    <scope>NUCLEOTIDE SEQUENCE</scope>
    <source>
        <tissue evidence="4">Spear leaf of Hainan Tall coconut</tissue>
    </source>
</reference>
<gene>
    <name evidence="4" type="ORF">COCNU_08G010510</name>
</gene>
<accession>A0A8K0IJ88</accession>
<protein>
    <submittedName>
        <fullName evidence="4">Putative cyclin-dependent protein kinase inhibitor SMR1</fullName>
    </submittedName>
</protein>
<comment type="caution">
    <text evidence="4">The sequence shown here is derived from an EMBL/GenBank/DDBJ whole genome shotgun (WGS) entry which is preliminary data.</text>
</comment>
<keyword evidence="5" id="KW-1185">Reference proteome</keyword>
<evidence type="ECO:0000313" key="5">
    <source>
        <dbReference type="Proteomes" id="UP000797356"/>
    </source>
</evidence>
<dbReference type="AlphaFoldDB" id="A0A8K0IJ88"/>
<feature type="compositionally biased region" description="Basic and acidic residues" evidence="3">
    <location>
        <begin position="58"/>
        <end position="77"/>
    </location>
</feature>
<dbReference type="PANTHER" id="PTHR33142:SF89">
    <property type="entry name" value="CYCLIN-DEPENDENT PROTEIN KINASE INHIBITOR SMR2"/>
    <property type="match status" value="1"/>
</dbReference>
<dbReference type="InterPro" id="IPR040389">
    <property type="entry name" value="SMR"/>
</dbReference>
<dbReference type="PANTHER" id="PTHR33142">
    <property type="entry name" value="CYCLIN-DEPENDENT PROTEIN KINASE INHIBITOR SMR13"/>
    <property type="match status" value="1"/>
</dbReference>
<evidence type="ECO:0000313" key="4">
    <source>
        <dbReference type="EMBL" id="KAG1359605.1"/>
    </source>
</evidence>
<proteinExistence type="predicted"/>
<evidence type="ECO:0000256" key="1">
    <source>
        <dbReference type="ARBA" id="ARBA00023013"/>
    </source>
</evidence>
<keyword evidence="2" id="KW-0131">Cell cycle</keyword>
<sequence length="147" mass="16420">MGPTPFQSDGCTPPVPFPIRMALLKAPKVLTMSASSELTCVTSEFVLRPVLTVRSAEDCGENHHGDECRTPTSKESKLPSIPGSCPPAPPRKPRRVVSCKRRLVEELEVIMVGAEELERLFRRRDEPNVIASGRHAKKRRRRHADDK</sequence>
<evidence type="ECO:0000256" key="2">
    <source>
        <dbReference type="ARBA" id="ARBA00023306"/>
    </source>
</evidence>
<dbReference type="EMBL" id="CM017879">
    <property type="protein sequence ID" value="KAG1359605.1"/>
    <property type="molecule type" value="Genomic_DNA"/>
</dbReference>
<feature type="compositionally biased region" description="Basic residues" evidence="3">
    <location>
        <begin position="134"/>
        <end position="147"/>
    </location>
</feature>
<organism evidence="4 5">
    <name type="scientific">Cocos nucifera</name>
    <name type="common">Coconut palm</name>
    <dbReference type="NCBI Taxonomy" id="13894"/>
    <lineage>
        <taxon>Eukaryota</taxon>
        <taxon>Viridiplantae</taxon>
        <taxon>Streptophyta</taxon>
        <taxon>Embryophyta</taxon>
        <taxon>Tracheophyta</taxon>
        <taxon>Spermatophyta</taxon>
        <taxon>Magnoliopsida</taxon>
        <taxon>Liliopsida</taxon>
        <taxon>Arecaceae</taxon>
        <taxon>Arecoideae</taxon>
        <taxon>Cocoseae</taxon>
        <taxon>Attaleinae</taxon>
        <taxon>Cocos</taxon>
    </lineage>
</organism>
<feature type="region of interest" description="Disordered" evidence="3">
    <location>
        <begin position="123"/>
        <end position="147"/>
    </location>
</feature>
<keyword evidence="1" id="KW-0649">Protein kinase inhibitor</keyword>
<dbReference type="Proteomes" id="UP000797356">
    <property type="component" value="Chromosome 8"/>
</dbReference>
<dbReference type="GO" id="GO:0004860">
    <property type="term" value="F:protein kinase inhibitor activity"/>
    <property type="evidence" value="ECO:0007669"/>
    <property type="project" value="UniProtKB-KW"/>
</dbReference>
<name>A0A8K0IJ88_COCNU</name>
<feature type="region of interest" description="Disordered" evidence="3">
    <location>
        <begin position="58"/>
        <end position="94"/>
    </location>
</feature>
<reference evidence="4" key="1">
    <citation type="journal article" date="2017" name="Gigascience">
        <title>The genome draft of coconut (Cocos nucifera).</title>
        <authorList>
            <person name="Xiao Y."/>
            <person name="Xu P."/>
            <person name="Fan H."/>
            <person name="Baudouin L."/>
            <person name="Xia W."/>
            <person name="Bocs S."/>
            <person name="Xu J."/>
            <person name="Li Q."/>
            <person name="Guo A."/>
            <person name="Zhou L."/>
            <person name="Li J."/>
            <person name="Wu Y."/>
            <person name="Ma Z."/>
            <person name="Armero A."/>
            <person name="Issali A.E."/>
            <person name="Liu N."/>
            <person name="Peng M."/>
            <person name="Yang Y."/>
        </authorList>
    </citation>
    <scope>NUCLEOTIDE SEQUENCE</scope>
    <source>
        <tissue evidence="4">Spear leaf of Hainan Tall coconut</tissue>
    </source>
</reference>
<evidence type="ECO:0000256" key="3">
    <source>
        <dbReference type="SAM" id="MobiDB-lite"/>
    </source>
</evidence>
<dbReference type="GO" id="GO:0032875">
    <property type="term" value="P:regulation of DNA endoreduplication"/>
    <property type="evidence" value="ECO:0007669"/>
    <property type="project" value="InterPro"/>
</dbReference>